<comment type="caution">
    <text evidence="1">The sequence shown here is derived from an EMBL/GenBank/DDBJ whole genome shotgun (WGS) entry which is preliminary data.</text>
</comment>
<evidence type="ECO:0000313" key="1">
    <source>
        <dbReference type="EMBL" id="RCS25841.1"/>
    </source>
</evidence>
<accession>A0A368K9C2</accession>
<keyword evidence="2" id="KW-1185">Reference proteome</keyword>
<sequence>MRDLYSNIGVVQALAPAVQTAAGDGVVIDLLGYNRVAFMLNTGVVAGDGDFGVKVQESDTSISGDFTDASAAVIDTNASATLAASSAYKLGYRGYKRYVRLVLTKTGGTSIVAGAVAILGDAASRPVD</sequence>
<organism evidence="1 2">
    <name type="scientific">Phyllobacterium salinisoli</name>
    <dbReference type="NCBI Taxonomy" id="1899321"/>
    <lineage>
        <taxon>Bacteria</taxon>
        <taxon>Pseudomonadati</taxon>
        <taxon>Pseudomonadota</taxon>
        <taxon>Alphaproteobacteria</taxon>
        <taxon>Hyphomicrobiales</taxon>
        <taxon>Phyllobacteriaceae</taxon>
        <taxon>Phyllobacterium</taxon>
    </lineage>
</organism>
<proteinExistence type="predicted"/>
<protein>
    <submittedName>
        <fullName evidence="1">Uncharacterized protein</fullName>
    </submittedName>
</protein>
<name>A0A368K9C2_9HYPH</name>
<dbReference type="EMBL" id="QOZG01000001">
    <property type="protein sequence ID" value="RCS25841.1"/>
    <property type="molecule type" value="Genomic_DNA"/>
</dbReference>
<dbReference type="RefSeq" id="WP_114438932.1">
    <property type="nucleotide sequence ID" value="NZ_QOZG01000001.1"/>
</dbReference>
<gene>
    <name evidence="1" type="ORF">DUT91_03525</name>
</gene>
<reference evidence="1 2" key="1">
    <citation type="submission" date="2018-07" db="EMBL/GenBank/DDBJ databases">
        <title>The draft genome of Phyllobacterium salinisoli.</title>
        <authorList>
            <person name="Liu L."/>
            <person name="Li L."/>
            <person name="Zhang X."/>
            <person name="Liang L."/>
        </authorList>
    </citation>
    <scope>NUCLEOTIDE SEQUENCE [LARGE SCALE GENOMIC DNA]</scope>
    <source>
        <strain evidence="1 2">LLAN61</strain>
    </source>
</reference>
<dbReference type="OrthoDB" id="5464931at2"/>
<dbReference type="AlphaFoldDB" id="A0A368K9C2"/>
<dbReference type="Proteomes" id="UP000253420">
    <property type="component" value="Unassembled WGS sequence"/>
</dbReference>
<evidence type="ECO:0000313" key="2">
    <source>
        <dbReference type="Proteomes" id="UP000253420"/>
    </source>
</evidence>